<feature type="compositionally biased region" description="Low complexity" evidence="2">
    <location>
        <begin position="416"/>
        <end position="437"/>
    </location>
</feature>
<accession>A0AAE4BPP1</accession>
<evidence type="ECO:0000256" key="1">
    <source>
        <dbReference type="SAM" id="Coils"/>
    </source>
</evidence>
<dbReference type="RefSeq" id="WP_309869508.1">
    <property type="nucleotide sequence ID" value="NZ_JAVDQK010000010.1"/>
</dbReference>
<keyword evidence="1" id="KW-0175">Coiled coil</keyword>
<dbReference type="EMBL" id="JAVDQK010000010">
    <property type="protein sequence ID" value="MDR6219966.1"/>
    <property type="molecule type" value="Genomic_DNA"/>
</dbReference>
<evidence type="ECO:0000313" key="3">
    <source>
        <dbReference type="EMBL" id="MDR6219966.1"/>
    </source>
</evidence>
<evidence type="ECO:0008006" key="5">
    <source>
        <dbReference type="Google" id="ProtNLM"/>
    </source>
</evidence>
<dbReference type="Proteomes" id="UP001185331">
    <property type="component" value="Unassembled WGS sequence"/>
</dbReference>
<reference evidence="3" key="1">
    <citation type="submission" date="2023-07" db="EMBL/GenBank/DDBJ databases">
        <title>Sorghum-associated microbial communities from plants grown in Nebraska, USA.</title>
        <authorList>
            <person name="Schachtman D."/>
        </authorList>
    </citation>
    <scope>NUCLEOTIDE SEQUENCE</scope>
    <source>
        <strain evidence="3">BE330</strain>
    </source>
</reference>
<evidence type="ECO:0000256" key="2">
    <source>
        <dbReference type="SAM" id="MobiDB-lite"/>
    </source>
</evidence>
<feature type="coiled-coil region" evidence="1">
    <location>
        <begin position="260"/>
        <end position="304"/>
    </location>
</feature>
<gene>
    <name evidence="3" type="ORF">J2Y00_003577</name>
</gene>
<sequence length="437" mass="45459">MNVLYFDGTQALLLSPTKTAEPGPLKNLRAMASNIKAKGATLLILHGHLQVEKTPPAVPKDSLLPYLDTKLQGFVTTTPGSDTAFTVHDRAHLAQVSAAIRGTGLRITEVIPFASAALRAAGLPDSAVIIHPLDDTFEVTVASPAQLVTRSQARNDRQDLEKVAQTALSRPVAVGDTPQLLLIGEPTPSFDLPAAITAQWIPLDIALRGARVPAPKQPTTTGGVVAAFSRRLDAATTIHPSLYVALAIAAIINGGLFALATATKGQNAVLEEQRATLEQQALETQRLRARNEQLAAKVAQAQTLMSNKGPLAADLPLIAARASSIQGALVRLAGPNSPTETDTRAFGTAVDRTYDLSAVTRSPQDLVRAYQVGGLSVDVRNIACKVQSCDVTFRTAPISQAVTPTPQAAPAPQAAPTPNATTSPGALSGAATAGGTP</sequence>
<name>A0AAE4BPP1_9DEIO</name>
<proteinExistence type="predicted"/>
<feature type="region of interest" description="Disordered" evidence="2">
    <location>
        <begin position="403"/>
        <end position="437"/>
    </location>
</feature>
<organism evidence="3 4">
    <name type="scientific">Deinococcus soli</name>
    <name type="common">ex Cha et al. 2016</name>
    <dbReference type="NCBI Taxonomy" id="1309411"/>
    <lineage>
        <taxon>Bacteria</taxon>
        <taxon>Thermotogati</taxon>
        <taxon>Deinococcota</taxon>
        <taxon>Deinococci</taxon>
        <taxon>Deinococcales</taxon>
        <taxon>Deinococcaceae</taxon>
        <taxon>Deinococcus</taxon>
    </lineage>
</organism>
<comment type="caution">
    <text evidence="3">The sequence shown here is derived from an EMBL/GenBank/DDBJ whole genome shotgun (WGS) entry which is preliminary data.</text>
</comment>
<evidence type="ECO:0000313" key="4">
    <source>
        <dbReference type="Proteomes" id="UP001185331"/>
    </source>
</evidence>
<dbReference type="AlphaFoldDB" id="A0AAE4BPP1"/>
<protein>
    <recommendedName>
        <fullName evidence="5">Fimbrial assembly protein</fullName>
    </recommendedName>
</protein>